<keyword evidence="1" id="KW-0238">DNA-binding</keyword>
<proteinExistence type="predicted"/>
<dbReference type="STRING" id="1423807.FD16_GL001865"/>
<dbReference type="PATRIC" id="fig|1423807.3.peg.1912"/>
<dbReference type="GO" id="GO:0003677">
    <property type="term" value="F:DNA binding"/>
    <property type="evidence" value="ECO:0007669"/>
    <property type="project" value="UniProtKB-KW"/>
</dbReference>
<dbReference type="EMBL" id="AZGF01000047">
    <property type="protein sequence ID" value="KRM09278.1"/>
    <property type="molecule type" value="Genomic_DNA"/>
</dbReference>
<dbReference type="Proteomes" id="UP000051820">
    <property type="component" value="Unassembled WGS sequence"/>
</dbReference>
<evidence type="ECO:0000313" key="2">
    <source>
        <dbReference type="Proteomes" id="UP000051820"/>
    </source>
</evidence>
<keyword evidence="2" id="KW-1185">Reference proteome</keyword>
<dbReference type="AlphaFoldDB" id="A0A0R1VU41"/>
<dbReference type="eggNOG" id="COG2207">
    <property type="taxonomic scope" value="Bacteria"/>
</dbReference>
<comment type="caution">
    <text evidence="1">The sequence shown here is derived from an EMBL/GenBank/DDBJ whole genome shotgun (WGS) entry which is preliminary data.</text>
</comment>
<evidence type="ECO:0000313" key="1">
    <source>
        <dbReference type="EMBL" id="KRM09278.1"/>
    </source>
</evidence>
<reference evidence="1 2" key="1">
    <citation type="journal article" date="2015" name="Genome Announc.">
        <title>Expanding the biotechnology potential of lactobacilli through comparative genomics of 213 strains and associated genera.</title>
        <authorList>
            <person name="Sun Z."/>
            <person name="Harris H.M."/>
            <person name="McCann A."/>
            <person name="Guo C."/>
            <person name="Argimon S."/>
            <person name="Zhang W."/>
            <person name="Yang X."/>
            <person name="Jeffery I.B."/>
            <person name="Cooney J.C."/>
            <person name="Kagawa T.F."/>
            <person name="Liu W."/>
            <person name="Song Y."/>
            <person name="Salvetti E."/>
            <person name="Wrobel A."/>
            <person name="Rasinkangas P."/>
            <person name="Parkhill J."/>
            <person name="Rea M.C."/>
            <person name="O'Sullivan O."/>
            <person name="Ritari J."/>
            <person name="Douillard F.P."/>
            <person name="Paul Ross R."/>
            <person name="Yang R."/>
            <person name="Briner A.E."/>
            <person name="Felis G.E."/>
            <person name="de Vos W.M."/>
            <person name="Barrangou R."/>
            <person name="Klaenhammer T.R."/>
            <person name="Caufield P.W."/>
            <person name="Cui Y."/>
            <person name="Zhang H."/>
            <person name="O'Toole P.W."/>
        </authorList>
    </citation>
    <scope>NUCLEOTIDE SEQUENCE [LARGE SCALE GENOMIC DNA]</scope>
    <source>
        <strain evidence="1 2">DSM 5007</strain>
    </source>
</reference>
<organism evidence="1 2">
    <name type="scientific">Paucilactobacillus suebicus DSM 5007 = KCTC 3549</name>
    <dbReference type="NCBI Taxonomy" id="1423807"/>
    <lineage>
        <taxon>Bacteria</taxon>
        <taxon>Bacillati</taxon>
        <taxon>Bacillota</taxon>
        <taxon>Bacilli</taxon>
        <taxon>Lactobacillales</taxon>
        <taxon>Lactobacillaceae</taxon>
        <taxon>Paucilactobacillus</taxon>
    </lineage>
</organism>
<gene>
    <name evidence="1" type="ORF">FD16_GL001865</name>
</gene>
<name>A0A0R1VU41_9LACO</name>
<protein>
    <submittedName>
        <fullName evidence="1">AraC-type DNA-binding protein, response regulator</fullName>
    </submittedName>
</protein>
<sequence>MTHAEVRVFNTSTQIDYYGQKRREKSFVNEANIVSLLKKKAKPGVPIIFGRHSVCYALIADRMSFYYLIGPLTTGLDAARLPQVNIKIEQLSHTSSCDTDVWFDELSLLQNMLTNSPIQGTDIYQANNIGAVEVHENALRTTAYFYNNQENNFKHNPYDQEVRELKSIEEGNIERLNDSMHSRLPVMFTR</sequence>
<accession>A0A0R1VU41</accession>